<dbReference type="InterPro" id="IPR004089">
    <property type="entry name" value="MCPsignal_dom"/>
</dbReference>
<dbReference type="InterPro" id="IPR033480">
    <property type="entry name" value="sCache_2"/>
</dbReference>
<gene>
    <name evidence="13" type="ORF">PtoMrB4_30990</name>
</gene>
<proteinExistence type="inferred from homology"/>
<evidence type="ECO:0000259" key="11">
    <source>
        <dbReference type="PROSITE" id="PS50111"/>
    </source>
</evidence>
<dbReference type="KEGG" id="poj:PtoMrB4_30990"/>
<dbReference type="EMBL" id="AP022642">
    <property type="protein sequence ID" value="BCA29122.1"/>
    <property type="molecule type" value="Genomic_DNA"/>
</dbReference>
<keyword evidence="5 10" id="KW-0472">Membrane</keyword>
<dbReference type="SMART" id="SM01049">
    <property type="entry name" value="Cache_2"/>
    <property type="match status" value="1"/>
</dbReference>
<protein>
    <submittedName>
        <fullName evidence="13">Methyl-accepting chemotaxis protein</fullName>
    </submittedName>
</protein>
<dbReference type="CDD" id="cd11386">
    <property type="entry name" value="MCP_signal"/>
    <property type="match status" value="1"/>
</dbReference>
<dbReference type="GO" id="GO:0006935">
    <property type="term" value="P:chemotaxis"/>
    <property type="evidence" value="ECO:0007669"/>
    <property type="project" value="UniProtKB-ARBA"/>
</dbReference>
<keyword evidence="6 8" id="KW-0807">Transducer</keyword>
<feature type="domain" description="HAMP" evidence="12">
    <location>
        <begin position="224"/>
        <end position="278"/>
    </location>
</feature>
<evidence type="ECO:0000256" key="10">
    <source>
        <dbReference type="SAM" id="Phobius"/>
    </source>
</evidence>
<dbReference type="RefSeq" id="WP_172433837.1">
    <property type="nucleotide sequence ID" value="NZ_AP022642.1"/>
</dbReference>
<dbReference type="SUPFAM" id="SSF58104">
    <property type="entry name" value="Methyl-accepting chemotaxis protein (MCP) signaling domain"/>
    <property type="match status" value="1"/>
</dbReference>
<dbReference type="FunFam" id="1.10.287.950:FF:000001">
    <property type="entry name" value="Methyl-accepting chemotaxis sensory transducer"/>
    <property type="match status" value="1"/>
</dbReference>
<name>A0A679GIH8_9GAMM</name>
<reference evidence="13 14" key="1">
    <citation type="journal article" date="2020" name="Microbiol. Resour. Announc.">
        <title>Complete genome sequence of Pseudomonas otitidis strain MrB4, isolated from Lake Biwa in Japan.</title>
        <authorList>
            <person name="Miyazaki K."/>
            <person name="Hase E."/>
            <person name="Maruya T."/>
        </authorList>
    </citation>
    <scope>NUCLEOTIDE SEQUENCE [LARGE SCALE GENOMIC DNA]</scope>
    <source>
        <strain evidence="13 14">MrB4</strain>
    </source>
</reference>
<dbReference type="InterPro" id="IPR004010">
    <property type="entry name" value="Double_Cache_2"/>
</dbReference>
<dbReference type="PANTHER" id="PTHR32089">
    <property type="entry name" value="METHYL-ACCEPTING CHEMOTAXIS PROTEIN MCPB"/>
    <property type="match status" value="1"/>
</dbReference>
<sequence>MKGLSIKQKILALAMLPLLLLALAGVWTGFDQARDLRDLGRDTLRQSLLDARRDQLANYMELALSAVEPALARGEPERAKDLLRALRFDGDSGYFFVYDTHGVQVVSGDNPSREGNDYWSSSTPDGRALVQEYIEAAKRGGDYLEYGWTKPGQDAPSPKLAHVVPVPGTDWVLGTGFYIDDLDALVAALDEEFAGALRESLMRGGFSVVLLLGLVVGLVMLLVRSIHAPLGQAVSTMEDIARGEGDLTRRLDESSGHELGALATSFNRFAEQVRHLVRQTRESSDTLGRASEELEAFMAGIGQGIDTQHRESDQLATATEEMSGAAQQIAGSASSAAQAARDAEHRVDEARSLVGGATAEIRGLEGQVAEGVATIRQLGSESENIGGVLDVIRGVAEQINLLALNAAIEAARAGEQGRGFAVVADEVRTLAGRTQSSTAEIQGMIERLQGGAREAIAVIEQIRQGCARSVAEVARVGQALEAISEAAGIINGMNAQIADAAAEQTRVCESINHNVHQIVTIAQHTAESSHTANGITQRLAEMAGGLQRLVGRYRAD</sequence>
<dbReference type="GO" id="GO:0007165">
    <property type="term" value="P:signal transduction"/>
    <property type="evidence" value="ECO:0007669"/>
    <property type="project" value="UniProtKB-KW"/>
</dbReference>
<dbReference type="Pfam" id="PF00672">
    <property type="entry name" value="HAMP"/>
    <property type="match status" value="1"/>
</dbReference>
<keyword evidence="3 10" id="KW-0812">Transmembrane</keyword>
<dbReference type="PROSITE" id="PS50885">
    <property type="entry name" value="HAMP"/>
    <property type="match status" value="1"/>
</dbReference>
<evidence type="ECO:0000256" key="3">
    <source>
        <dbReference type="ARBA" id="ARBA00022692"/>
    </source>
</evidence>
<evidence type="ECO:0000256" key="5">
    <source>
        <dbReference type="ARBA" id="ARBA00023136"/>
    </source>
</evidence>
<evidence type="ECO:0000256" key="6">
    <source>
        <dbReference type="ARBA" id="ARBA00023224"/>
    </source>
</evidence>
<dbReference type="InterPro" id="IPR003660">
    <property type="entry name" value="HAMP_dom"/>
</dbReference>
<dbReference type="CDD" id="cd06225">
    <property type="entry name" value="HAMP"/>
    <property type="match status" value="1"/>
</dbReference>
<dbReference type="SMART" id="SM00304">
    <property type="entry name" value="HAMP"/>
    <property type="match status" value="1"/>
</dbReference>
<feature type="compositionally biased region" description="Low complexity" evidence="9">
    <location>
        <begin position="328"/>
        <end position="340"/>
    </location>
</feature>
<dbReference type="GeneID" id="77169618"/>
<dbReference type="AlphaFoldDB" id="A0A679GIH8"/>
<evidence type="ECO:0000256" key="4">
    <source>
        <dbReference type="ARBA" id="ARBA00022989"/>
    </source>
</evidence>
<comment type="subcellular location">
    <subcellularLocation>
        <location evidence="1">Cell membrane</location>
        <topology evidence="1">Multi-pass membrane protein</topology>
    </subcellularLocation>
</comment>
<evidence type="ECO:0000256" key="8">
    <source>
        <dbReference type="PROSITE-ProRule" id="PRU00284"/>
    </source>
</evidence>
<dbReference type="Proteomes" id="UP000501237">
    <property type="component" value="Chromosome"/>
</dbReference>
<feature type="region of interest" description="Disordered" evidence="9">
    <location>
        <begin position="328"/>
        <end position="348"/>
    </location>
</feature>
<dbReference type="SMART" id="SM00283">
    <property type="entry name" value="MA"/>
    <property type="match status" value="1"/>
</dbReference>
<dbReference type="Pfam" id="PF00015">
    <property type="entry name" value="MCPsignal"/>
    <property type="match status" value="1"/>
</dbReference>
<dbReference type="Gene3D" id="3.30.450.20">
    <property type="entry name" value="PAS domain"/>
    <property type="match status" value="1"/>
</dbReference>
<dbReference type="PANTHER" id="PTHR32089:SF119">
    <property type="entry name" value="METHYL-ACCEPTING CHEMOTAXIS PROTEIN CTPL"/>
    <property type="match status" value="1"/>
</dbReference>
<comment type="similarity">
    <text evidence="7">Belongs to the methyl-accepting chemotaxis (MCP) protein family.</text>
</comment>
<dbReference type="Gene3D" id="1.10.287.950">
    <property type="entry name" value="Methyl-accepting chemotaxis protein"/>
    <property type="match status" value="1"/>
</dbReference>
<evidence type="ECO:0000313" key="13">
    <source>
        <dbReference type="EMBL" id="BCA29122.1"/>
    </source>
</evidence>
<organism evidence="13 14">
    <name type="scientific">Metapseudomonas otitidis</name>
    <dbReference type="NCBI Taxonomy" id="319939"/>
    <lineage>
        <taxon>Bacteria</taxon>
        <taxon>Pseudomonadati</taxon>
        <taxon>Pseudomonadota</taxon>
        <taxon>Gammaproteobacteria</taxon>
        <taxon>Pseudomonadales</taxon>
        <taxon>Pseudomonadaceae</taxon>
        <taxon>Metapseudomonas</taxon>
    </lineage>
</organism>
<feature type="transmembrane region" description="Helical" evidence="10">
    <location>
        <begin position="204"/>
        <end position="223"/>
    </location>
</feature>
<evidence type="ECO:0000256" key="9">
    <source>
        <dbReference type="SAM" id="MobiDB-lite"/>
    </source>
</evidence>
<feature type="domain" description="Methyl-accepting transducer" evidence="11">
    <location>
        <begin position="283"/>
        <end position="519"/>
    </location>
</feature>
<evidence type="ECO:0000256" key="7">
    <source>
        <dbReference type="ARBA" id="ARBA00029447"/>
    </source>
</evidence>
<evidence type="ECO:0000313" key="14">
    <source>
        <dbReference type="Proteomes" id="UP000501237"/>
    </source>
</evidence>
<dbReference type="GO" id="GO:0005886">
    <property type="term" value="C:plasma membrane"/>
    <property type="evidence" value="ECO:0007669"/>
    <property type="project" value="UniProtKB-SubCell"/>
</dbReference>
<keyword evidence="4 10" id="KW-1133">Transmembrane helix</keyword>
<evidence type="ECO:0000259" key="12">
    <source>
        <dbReference type="PROSITE" id="PS50885"/>
    </source>
</evidence>
<keyword evidence="2" id="KW-1003">Cell membrane</keyword>
<evidence type="ECO:0000256" key="2">
    <source>
        <dbReference type="ARBA" id="ARBA00022475"/>
    </source>
</evidence>
<evidence type="ECO:0000256" key="1">
    <source>
        <dbReference type="ARBA" id="ARBA00004651"/>
    </source>
</evidence>
<dbReference type="Pfam" id="PF08269">
    <property type="entry name" value="dCache_2"/>
    <property type="match status" value="1"/>
</dbReference>
<accession>A0A679GIH8</accession>
<dbReference type="PROSITE" id="PS50111">
    <property type="entry name" value="CHEMOTAXIS_TRANSDUC_2"/>
    <property type="match status" value="1"/>
</dbReference>